<feature type="chain" id="PRO_5045654247" description="Secreted protein" evidence="1">
    <location>
        <begin position="20"/>
        <end position="137"/>
    </location>
</feature>
<dbReference type="Proteomes" id="UP001597110">
    <property type="component" value="Unassembled WGS sequence"/>
</dbReference>
<reference evidence="3" key="1">
    <citation type="journal article" date="2019" name="Int. J. Syst. Evol. Microbiol.">
        <title>The Global Catalogue of Microorganisms (GCM) 10K type strain sequencing project: providing services to taxonomists for standard genome sequencing and annotation.</title>
        <authorList>
            <consortium name="The Broad Institute Genomics Platform"/>
            <consortium name="The Broad Institute Genome Sequencing Center for Infectious Disease"/>
            <person name="Wu L."/>
            <person name="Ma J."/>
        </authorList>
    </citation>
    <scope>NUCLEOTIDE SEQUENCE [LARGE SCALE GENOMIC DNA]</scope>
    <source>
        <strain evidence="3">CCUG 55585</strain>
    </source>
</reference>
<name>A0ABW2YA45_9GAMM</name>
<accession>A0ABW2YA45</accession>
<evidence type="ECO:0000313" key="2">
    <source>
        <dbReference type="EMBL" id="MFD0724542.1"/>
    </source>
</evidence>
<protein>
    <recommendedName>
        <fullName evidence="4">Secreted protein</fullName>
    </recommendedName>
</protein>
<evidence type="ECO:0008006" key="4">
    <source>
        <dbReference type="Google" id="ProtNLM"/>
    </source>
</evidence>
<keyword evidence="1" id="KW-0732">Signal</keyword>
<gene>
    <name evidence="2" type="ORF">ACFQ0E_02910</name>
</gene>
<sequence length="137" mass="14255">MKSLSAAVSAGLLSVLALAAPATAQAGDVSNATLGCFVDTYAYDTLSEGMCTSWWTPWSADDPSVVHLEVGGLPPGTYSFVWRDTDTGQTVCAGSTTTCGRAISVSSTVRTTVYVQDVQTGATRQLNATAAFFDGYH</sequence>
<keyword evidence="3" id="KW-1185">Reference proteome</keyword>
<dbReference type="EMBL" id="JBHTIF010000001">
    <property type="protein sequence ID" value="MFD0724542.1"/>
    <property type="molecule type" value="Genomic_DNA"/>
</dbReference>
<feature type="signal peptide" evidence="1">
    <location>
        <begin position="1"/>
        <end position="19"/>
    </location>
</feature>
<organism evidence="2 3">
    <name type="scientific">Lysobacter brunescens</name>
    <dbReference type="NCBI Taxonomy" id="262323"/>
    <lineage>
        <taxon>Bacteria</taxon>
        <taxon>Pseudomonadati</taxon>
        <taxon>Pseudomonadota</taxon>
        <taxon>Gammaproteobacteria</taxon>
        <taxon>Lysobacterales</taxon>
        <taxon>Lysobacteraceae</taxon>
        <taxon>Lysobacter</taxon>
    </lineage>
</organism>
<proteinExistence type="predicted"/>
<evidence type="ECO:0000256" key="1">
    <source>
        <dbReference type="SAM" id="SignalP"/>
    </source>
</evidence>
<evidence type="ECO:0000313" key="3">
    <source>
        <dbReference type="Proteomes" id="UP001597110"/>
    </source>
</evidence>
<comment type="caution">
    <text evidence="2">The sequence shown here is derived from an EMBL/GenBank/DDBJ whole genome shotgun (WGS) entry which is preliminary data.</text>
</comment>